<gene>
    <name evidence="2" type="ORF">VITISV_010894</name>
</gene>
<feature type="coiled-coil region" evidence="1">
    <location>
        <begin position="87"/>
        <end position="142"/>
    </location>
</feature>
<keyword evidence="1" id="KW-0175">Coiled coil</keyword>
<dbReference type="EMBL" id="AM439405">
    <property type="protein sequence ID" value="CAN80543.1"/>
    <property type="molecule type" value="Genomic_DNA"/>
</dbReference>
<evidence type="ECO:0000256" key="1">
    <source>
        <dbReference type="SAM" id="Coils"/>
    </source>
</evidence>
<organism evidence="2">
    <name type="scientific">Vitis vinifera</name>
    <name type="common">Grape</name>
    <dbReference type="NCBI Taxonomy" id="29760"/>
    <lineage>
        <taxon>Eukaryota</taxon>
        <taxon>Viridiplantae</taxon>
        <taxon>Streptophyta</taxon>
        <taxon>Embryophyta</taxon>
        <taxon>Tracheophyta</taxon>
        <taxon>Spermatophyta</taxon>
        <taxon>Magnoliopsida</taxon>
        <taxon>eudicotyledons</taxon>
        <taxon>Gunneridae</taxon>
        <taxon>Pentapetalae</taxon>
        <taxon>rosids</taxon>
        <taxon>Vitales</taxon>
        <taxon>Vitaceae</taxon>
        <taxon>Viteae</taxon>
        <taxon>Vitis</taxon>
    </lineage>
</organism>
<proteinExistence type="predicted"/>
<accession>A5AXP4</accession>
<protein>
    <submittedName>
        <fullName evidence="2">Uncharacterized protein</fullName>
    </submittedName>
</protein>
<dbReference type="AlphaFoldDB" id="A5AXP4"/>
<name>A5AXP4_VITVI</name>
<sequence>MELPASYMNEFFPIMERILIDITIDPSQSFMACVLHETYRRDYRGHHALGGLYDHADDCGWGSKFDAELWANLEAEKVDVVVTFKMIEEETSLLRKTELENEAFQAKILQLKLDNIALRTSKAKADEKCVRLKLELKQARVSFVKEKKLEVAYQQQVDDMFFYNYHCYMKKHGIIDDIPSIMSDDEKEVVLSKEAGQSDSSTLGESATSDDALKTHLKLLLITCFFYFHFVYRC</sequence>
<reference evidence="2" key="1">
    <citation type="journal article" date="2007" name="PLoS ONE">
        <title>The first genome sequence of an elite grapevine cultivar (Pinot noir Vitis vinifera L.): coping with a highly heterozygous genome.</title>
        <authorList>
            <person name="Velasco R."/>
            <person name="Zharkikh A."/>
            <person name="Troggio M."/>
            <person name="Cartwright D.A."/>
            <person name="Cestaro A."/>
            <person name="Pruss D."/>
            <person name="Pindo M."/>
            <person name="FitzGerald L.M."/>
            <person name="Vezzulli S."/>
            <person name="Reid J."/>
            <person name="Malacarne G."/>
            <person name="Iliev D."/>
            <person name="Coppola G."/>
            <person name="Wardell B."/>
            <person name="Micheletti D."/>
            <person name="Macalma T."/>
            <person name="Facci M."/>
            <person name="Mitchell J.T."/>
            <person name="Perazzolli M."/>
            <person name="Eldredge G."/>
            <person name="Gatto P."/>
            <person name="Oyzerski R."/>
            <person name="Moretto M."/>
            <person name="Gutin N."/>
            <person name="Stefanini M."/>
            <person name="Chen Y."/>
            <person name="Segala C."/>
            <person name="Davenport C."/>
            <person name="Dematte L."/>
            <person name="Mraz A."/>
            <person name="Battilana J."/>
            <person name="Stormo K."/>
            <person name="Costa F."/>
            <person name="Tao Q."/>
            <person name="Si-Ammour A."/>
            <person name="Harkins T."/>
            <person name="Lackey A."/>
            <person name="Perbost C."/>
            <person name="Taillon B."/>
            <person name="Stella A."/>
            <person name="Solovyev V."/>
            <person name="Fawcett J.A."/>
            <person name="Sterck L."/>
            <person name="Vandepoele K."/>
            <person name="Grando S.M."/>
            <person name="Toppo S."/>
            <person name="Moser C."/>
            <person name="Lanchbury J."/>
            <person name="Bogden R."/>
            <person name="Skolnick M."/>
            <person name="Sgaramella V."/>
            <person name="Bhatnagar S.K."/>
            <person name="Fontana P."/>
            <person name="Gutin A."/>
            <person name="Van de Peer Y."/>
            <person name="Salamini F."/>
            <person name="Viola R."/>
        </authorList>
    </citation>
    <scope>NUCLEOTIDE SEQUENCE</scope>
</reference>
<evidence type="ECO:0000313" key="2">
    <source>
        <dbReference type="EMBL" id="CAN80543.1"/>
    </source>
</evidence>